<evidence type="ECO:0000313" key="2">
    <source>
        <dbReference type="EMBL" id="QPC84642.1"/>
    </source>
</evidence>
<dbReference type="RefSeq" id="WP_195172705.1">
    <property type="nucleotide sequence ID" value="NZ_CP062983.1"/>
</dbReference>
<feature type="compositionally biased region" description="Acidic residues" evidence="1">
    <location>
        <begin position="59"/>
        <end position="76"/>
    </location>
</feature>
<evidence type="ECO:0000256" key="1">
    <source>
        <dbReference type="SAM" id="MobiDB-lite"/>
    </source>
</evidence>
<gene>
    <name evidence="2" type="ORF">G4Y79_09770</name>
</gene>
<dbReference type="AlphaFoldDB" id="A0A7S8IGF4"/>
<dbReference type="Proteomes" id="UP000594468">
    <property type="component" value="Chromosome"/>
</dbReference>
<organism evidence="2 3">
    <name type="scientific">Phototrophicus methaneseepsis</name>
    <dbReference type="NCBI Taxonomy" id="2710758"/>
    <lineage>
        <taxon>Bacteria</taxon>
        <taxon>Bacillati</taxon>
        <taxon>Chloroflexota</taxon>
        <taxon>Candidatus Thermofontia</taxon>
        <taxon>Phototrophicales</taxon>
        <taxon>Phototrophicaceae</taxon>
        <taxon>Phototrophicus</taxon>
    </lineage>
</organism>
<evidence type="ECO:0000313" key="3">
    <source>
        <dbReference type="Proteomes" id="UP000594468"/>
    </source>
</evidence>
<dbReference type="EMBL" id="CP062983">
    <property type="protein sequence ID" value="QPC84642.1"/>
    <property type="molecule type" value="Genomic_DNA"/>
</dbReference>
<feature type="region of interest" description="Disordered" evidence="1">
    <location>
        <begin position="1"/>
        <end position="76"/>
    </location>
</feature>
<sequence length="76" mass="8323">MYETRYDPSGNPSKTGAFQPLEEGEPTAPREAEAPGPRQLSDMPFDPSRTGVMPLITEFPDDDVRDDDTPDAPDGQ</sequence>
<reference evidence="2 3" key="1">
    <citation type="submission" date="2020-02" db="EMBL/GenBank/DDBJ databases">
        <authorList>
            <person name="Zheng R.K."/>
            <person name="Sun C.M."/>
        </authorList>
    </citation>
    <scope>NUCLEOTIDE SEQUENCE [LARGE SCALE GENOMIC DNA]</scope>
    <source>
        <strain evidence="3">rifampicinis</strain>
    </source>
</reference>
<protein>
    <submittedName>
        <fullName evidence="2">Uncharacterized protein</fullName>
    </submittedName>
</protein>
<name>A0A7S8IGF4_9CHLR</name>
<accession>A0A7S8IGF4</accession>
<dbReference type="KEGG" id="pmet:G4Y79_09770"/>
<proteinExistence type="predicted"/>
<keyword evidence="3" id="KW-1185">Reference proteome</keyword>